<evidence type="ECO:0000256" key="1">
    <source>
        <dbReference type="SAM" id="MobiDB-lite"/>
    </source>
</evidence>
<dbReference type="EMBL" id="JAHUTI010032030">
    <property type="protein sequence ID" value="MED6242911.1"/>
    <property type="molecule type" value="Genomic_DNA"/>
</dbReference>
<proteinExistence type="predicted"/>
<feature type="region of interest" description="Disordered" evidence="1">
    <location>
        <begin position="141"/>
        <end position="172"/>
    </location>
</feature>
<feature type="compositionally biased region" description="Polar residues" evidence="1">
    <location>
        <begin position="153"/>
        <end position="168"/>
    </location>
</feature>
<keyword evidence="3" id="KW-1185">Reference proteome</keyword>
<dbReference type="Proteomes" id="UP001345963">
    <property type="component" value="Unassembled WGS sequence"/>
</dbReference>
<name>A0ABU7AYT9_9TELE</name>
<sequence>MMFLSLCFLKMKKVKRRLTVDPVDFIPGCDCSSNSRPQEDQALGVNDIMDSDGGLRESMLAEADMAAVFHQIVQEQHKGLDLEMPPQQDDIGYVEHRTIPSRSMSGLSYSSGGSGSMGGPRGCSSYLPGLYDSEAEDDHCQQYPVYHPHPGPSSHTSQESLNSTNTAPQIGDLNRRMSTIETLLNCLEQNVKPTNNKVNS</sequence>
<protein>
    <submittedName>
        <fullName evidence="2">Uncharacterized protein</fullName>
    </submittedName>
</protein>
<accession>A0ABU7AYT9</accession>
<comment type="caution">
    <text evidence="2">The sequence shown here is derived from an EMBL/GenBank/DDBJ whole genome shotgun (WGS) entry which is preliminary data.</text>
</comment>
<organism evidence="2 3">
    <name type="scientific">Ataeniobius toweri</name>
    <dbReference type="NCBI Taxonomy" id="208326"/>
    <lineage>
        <taxon>Eukaryota</taxon>
        <taxon>Metazoa</taxon>
        <taxon>Chordata</taxon>
        <taxon>Craniata</taxon>
        <taxon>Vertebrata</taxon>
        <taxon>Euteleostomi</taxon>
        <taxon>Actinopterygii</taxon>
        <taxon>Neopterygii</taxon>
        <taxon>Teleostei</taxon>
        <taxon>Neoteleostei</taxon>
        <taxon>Acanthomorphata</taxon>
        <taxon>Ovalentaria</taxon>
        <taxon>Atherinomorphae</taxon>
        <taxon>Cyprinodontiformes</taxon>
        <taxon>Goodeidae</taxon>
        <taxon>Ataeniobius</taxon>
    </lineage>
</organism>
<evidence type="ECO:0000313" key="2">
    <source>
        <dbReference type="EMBL" id="MED6242911.1"/>
    </source>
</evidence>
<gene>
    <name evidence="2" type="ORF">ATANTOWER_011719</name>
</gene>
<reference evidence="2 3" key="1">
    <citation type="submission" date="2021-07" db="EMBL/GenBank/DDBJ databases">
        <authorList>
            <person name="Palmer J.M."/>
        </authorList>
    </citation>
    <scope>NUCLEOTIDE SEQUENCE [LARGE SCALE GENOMIC DNA]</scope>
    <source>
        <strain evidence="2 3">AT_MEX2019</strain>
        <tissue evidence="2">Muscle</tissue>
    </source>
</reference>
<evidence type="ECO:0000313" key="3">
    <source>
        <dbReference type="Proteomes" id="UP001345963"/>
    </source>
</evidence>